<evidence type="ECO:0000256" key="5">
    <source>
        <dbReference type="ARBA" id="ARBA00022840"/>
    </source>
</evidence>
<keyword evidence="5 9" id="KW-0067">ATP-binding</keyword>
<dbReference type="RefSeq" id="XP_067803229.1">
    <property type="nucleotide sequence ID" value="XM_067946665.1"/>
</dbReference>
<evidence type="ECO:0000256" key="7">
    <source>
        <dbReference type="ARBA" id="ARBA00023146"/>
    </source>
</evidence>
<evidence type="ECO:0000313" key="12">
    <source>
        <dbReference type="Proteomes" id="UP001214638"/>
    </source>
</evidence>
<dbReference type="PROSITE" id="PS00178">
    <property type="entry name" value="AA_TRNA_LIGASE_I"/>
    <property type="match status" value="1"/>
</dbReference>
<accession>A0AAD9PK94</accession>
<organism evidence="11 12">
    <name type="scientific">Babesia duncani</name>
    <dbReference type="NCBI Taxonomy" id="323732"/>
    <lineage>
        <taxon>Eukaryota</taxon>
        <taxon>Sar</taxon>
        <taxon>Alveolata</taxon>
        <taxon>Apicomplexa</taxon>
        <taxon>Aconoidasida</taxon>
        <taxon>Piroplasmida</taxon>
        <taxon>Babesiidae</taxon>
        <taxon>Babesia</taxon>
    </lineage>
</organism>
<name>A0AAD9PK94_9APIC</name>
<evidence type="ECO:0000313" key="11">
    <source>
        <dbReference type="EMBL" id="KAK2196387.1"/>
    </source>
</evidence>
<keyword evidence="3 9" id="KW-0436">Ligase</keyword>
<dbReference type="GO" id="GO:0004830">
    <property type="term" value="F:tryptophan-tRNA ligase activity"/>
    <property type="evidence" value="ECO:0007669"/>
    <property type="project" value="UniProtKB-EC"/>
</dbReference>
<evidence type="ECO:0000256" key="9">
    <source>
        <dbReference type="RuleBase" id="RU363036"/>
    </source>
</evidence>
<dbReference type="InterPro" id="IPR002305">
    <property type="entry name" value="aa-tRNA-synth_Ic"/>
</dbReference>
<dbReference type="GO" id="GO:0005524">
    <property type="term" value="F:ATP binding"/>
    <property type="evidence" value="ECO:0007669"/>
    <property type="project" value="UniProtKB-KW"/>
</dbReference>
<proteinExistence type="inferred from homology"/>
<keyword evidence="4 9" id="KW-0547">Nucleotide-binding</keyword>
<dbReference type="GO" id="GO:0006436">
    <property type="term" value="P:tryptophanyl-tRNA aminoacylation"/>
    <property type="evidence" value="ECO:0007669"/>
    <property type="project" value="InterPro"/>
</dbReference>
<evidence type="ECO:0000256" key="6">
    <source>
        <dbReference type="ARBA" id="ARBA00022917"/>
    </source>
</evidence>
<dbReference type="InterPro" id="IPR002306">
    <property type="entry name" value="Trp-tRNA-ligase"/>
</dbReference>
<dbReference type="InterPro" id="IPR050203">
    <property type="entry name" value="Trp-tRNA_synthetase"/>
</dbReference>
<keyword evidence="6 9" id="KW-0648">Protein biosynthesis</keyword>
<gene>
    <name evidence="11" type="ORF">BdWA1_001631</name>
</gene>
<dbReference type="Gene3D" id="3.40.50.620">
    <property type="entry name" value="HUPs"/>
    <property type="match status" value="1"/>
</dbReference>
<dbReference type="PANTHER" id="PTHR43766">
    <property type="entry name" value="TRYPTOPHAN--TRNA LIGASE, MITOCHONDRIAL"/>
    <property type="match status" value="1"/>
</dbReference>
<evidence type="ECO:0000256" key="2">
    <source>
        <dbReference type="ARBA" id="ARBA00013161"/>
    </source>
</evidence>
<keyword evidence="10" id="KW-0472">Membrane</keyword>
<dbReference type="Gene3D" id="1.10.240.10">
    <property type="entry name" value="Tyrosyl-Transfer RNA Synthetase"/>
    <property type="match status" value="1"/>
</dbReference>
<keyword evidence="10" id="KW-0812">Transmembrane</keyword>
<evidence type="ECO:0000256" key="10">
    <source>
        <dbReference type="SAM" id="Phobius"/>
    </source>
</evidence>
<dbReference type="InterPro" id="IPR001412">
    <property type="entry name" value="aa-tRNA-synth_I_CS"/>
</dbReference>
<protein>
    <recommendedName>
        <fullName evidence="2">tryptophan--tRNA ligase</fullName>
        <ecNumber evidence="2">6.1.1.2</ecNumber>
    </recommendedName>
    <alternativeName>
        <fullName evidence="8">Tryptophanyl-tRNA synthetase</fullName>
    </alternativeName>
</protein>
<evidence type="ECO:0000256" key="4">
    <source>
        <dbReference type="ARBA" id="ARBA00022741"/>
    </source>
</evidence>
<feature type="transmembrane region" description="Helical" evidence="10">
    <location>
        <begin position="6"/>
        <end position="22"/>
    </location>
</feature>
<comment type="similarity">
    <text evidence="1 9">Belongs to the class-I aminoacyl-tRNA synthetase family.</text>
</comment>
<dbReference type="PRINTS" id="PR01039">
    <property type="entry name" value="TRNASYNTHTRP"/>
</dbReference>
<comment type="caution">
    <text evidence="11">The sequence shown here is derived from an EMBL/GenBank/DDBJ whole genome shotgun (WGS) entry which is preliminary data.</text>
</comment>
<dbReference type="Proteomes" id="UP001214638">
    <property type="component" value="Unassembled WGS sequence"/>
</dbReference>
<dbReference type="InterPro" id="IPR014729">
    <property type="entry name" value="Rossmann-like_a/b/a_fold"/>
</dbReference>
<dbReference type="GO" id="GO:0005739">
    <property type="term" value="C:mitochondrion"/>
    <property type="evidence" value="ECO:0007669"/>
    <property type="project" value="TreeGrafter"/>
</dbReference>
<dbReference type="AlphaFoldDB" id="A0AAD9PK94"/>
<evidence type="ECO:0000256" key="1">
    <source>
        <dbReference type="ARBA" id="ARBA00005594"/>
    </source>
</evidence>
<keyword evidence="7 9" id="KW-0030">Aminoacyl-tRNA synthetase</keyword>
<dbReference type="NCBIfam" id="TIGR00233">
    <property type="entry name" value="trpS"/>
    <property type="match status" value="1"/>
</dbReference>
<dbReference type="PANTHER" id="PTHR43766:SF1">
    <property type="entry name" value="TRYPTOPHAN--TRNA LIGASE, MITOCHONDRIAL"/>
    <property type="match status" value="1"/>
</dbReference>
<dbReference type="Pfam" id="PF00579">
    <property type="entry name" value="tRNA-synt_1b"/>
    <property type="match status" value="1"/>
</dbReference>
<keyword evidence="12" id="KW-1185">Reference proteome</keyword>
<dbReference type="EMBL" id="JALLKP010000002">
    <property type="protein sequence ID" value="KAK2196387.1"/>
    <property type="molecule type" value="Genomic_DNA"/>
</dbReference>
<sequence length="293" mass="32674">MSLLCYYGLICYAYFGYGFVIGNKSSRFNGSNALKCTPPAPLNAVAPQNVIAGIQPTGQMHIGNYIGCIDPSLKAQETNVNFNFMIADLHATTDDIDKEKLLSNIKQTVALILACGLDPEKCNIYLQSSIPEILQLKWFLSTVVSAGRFNKISYFKKRRIDIRSKSLATMLYPLLMTADILACRATGVIAARDQRIHVTVAREIAEKLNNRIGSILFQLPSIVPNVEFKLVFFFSCMHSIMNLSGHGKMSKSNANDMDRVNLLDDEATIHEKIRRARTGNTLGEFRIACFKIH</sequence>
<evidence type="ECO:0000256" key="8">
    <source>
        <dbReference type="ARBA" id="ARBA00030268"/>
    </source>
</evidence>
<dbReference type="KEGG" id="bdw:94335929"/>
<dbReference type="GeneID" id="94335929"/>
<keyword evidence="10" id="KW-1133">Transmembrane helix</keyword>
<evidence type="ECO:0000256" key="3">
    <source>
        <dbReference type="ARBA" id="ARBA00022598"/>
    </source>
</evidence>
<dbReference type="EC" id="6.1.1.2" evidence="2"/>
<reference evidence="11" key="1">
    <citation type="journal article" date="2023" name="Nat. Microbiol.">
        <title>Babesia duncani multi-omics identifies virulence factors and drug targets.</title>
        <authorList>
            <person name="Singh P."/>
            <person name="Lonardi S."/>
            <person name="Liang Q."/>
            <person name="Vydyam P."/>
            <person name="Khabirova E."/>
            <person name="Fang T."/>
            <person name="Gihaz S."/>
            <person name="Thekkiniath J."/>
            <person name="Munshi M."/>
            <person name="Abel S."/>
            <person name="Ciampossin L."/>
            <person name="Batugedara G."/>
            <person name="Gupta M."/>
            <person name="Lu X.M."/>
            <person name="Lenz T."/>
            <person name="Chakravarty S."/>
            <person name="Cornillot E."/>
            <person name="Hu Y."/>
            <person name="Ma W."/>
            <person name="Gonzalez L.M."/>
            <person name="Sanchez S."/>
            <person name="Estrada K."/>
            <person name="Sanchez-Flores A."/>
            <person name="Montero E."/>
            <person name="Harb O.S."/>
            <person name="Le Roch K.G."/>
            <person name="Mamoun C.B."/>
        </authorList>
    </citation>
    <scope>NUCLEOTIDE SEQUENCE</scope>
    <source>
        <strain evidence="11">WA1</strain>
    </source>
</reference>
<dbReference type="SUPFAM" id="SSF52374">
    <property type="entry name" value="Nucleotidylyl transferase"/>
    <property type="match status" value="1"/>
</dbReference>